<keyword evidence="1" id="KW-0812">Transmembrane</keyword>
<dbReference type="EMBL" id="MHRQ01000001">
    <property type="protein sequence ID" value="OHA27464.1"/>
    <property type="molecule type" value="Genomic_DNA"/>
</dbReference>
<organism evidence="3 4">
    <name type="scientific">Candidatus Taylorbacteria bacterium RIFCSPHIGHO2_02_FULL_46_13</name>
    <dbReference type="NCBI Taxonomy" id="1802312"/>
    <lineage>
        <taxon>Bacteria</taxon>
        <taxon>Candidatus Tayloriibacteriota</taxon>
    </lineage>
</organism>
<evidence type="ECO:0000313" key="4">
    <source>
        <dbReference type="Proteomes" id="UP000177565"/>
    </source>
</evidence>
<reference evidence="3 4" key="1">
    <citation type="journal article" date="2016" name="Nat. Commun.">
        <title>Thousands of microbial genomes shed light on interconnected biogeochemical processes in an aquifer system.</title>
        <authorList>
            <person name="Anantharaman K."/>
            <person name="Brown C.T."/>
            <person name="Hug L.A."/>
            <person name="Sharon I."/>
            <person name="Castelle C.J."/>
            <person name="Probst A.J."/>
            <person name="Thomas B.C."/>
            <person name="Singh A."/>
            <person name="Wilkins M.J."/>
            <person name="Karaoz U."/>
            <person name="Brodie E.L."/>
            <person name="Williams K.H."/>
            <person name="Hubbard S.S."/>
            <person name="Banfield J.F."/>
        </authorList>
    </citation>
    <scope>NUCLEOTIDE SEQUENCE [LARGE SCALE GENOMIC DNA]</scope>
</reference>
<feature type="transmembrane region" description="Helical" evidence="1">
    <location>
        <begin position="77"/>
        <end position="101"/>
    </location>
</feature>
<feature type="transmembrane region" description="Helical" evidence="1">
    <location>
        <begin position="45"/>
        <end position="65"/>
    </location>
</feature>
<feature type="transmembrane region" description="Helical" evidence="1">
    <location>
        <begin position="107"/>
        <end position="126"/>
    </location>
</feature>
<dbReference type="STRING" id="1802312.A3C06_03405"/>
<evidence type="ECO:0000313" key="3">
    <source>
        <dbReference type="EMBL" id="OHA27464.1"/>
    </source>
</evidence>
<feature type="transmembrane region" description="Helical" evidence="1">
    <location>
        <begin position="163"/>
        <end position="185"/>
    </location>
</feature>
<dbReference type="Pfam" id="PF11141">
    <property type="entry name" value="DUF2914"/>
    <property type="match status" value="1"/>
</dbReference>
<proteinExistence type="predicted"/>
<feature type="domain" description="DUF2914" evidence="2">
    <location>
        <begin position="282"/>
        <end position="349"/>
    </location>
</feature>
<keyword evidence="1" id="KW-0472">Membrane</keyword>
<protein>
    <recommendedName>
        <fullName evidence="2">DUF2914 domain-containing protein</fullName>
    </recommendedName>
</protein>
<evidence type="ECO:0000259" key="2">
    <source>
        <dbReference type="Pfam" id="PF11141"/>
    </source>
</evidence>
<feature type="transmembrane region" description="Helical" evidence="1">
    <location>
        <begin position="138"/>
        <end position="157"/>
    </location>
</feature>
<name>A0A1G2MUN5_9BACT</name>
<evidence type="ECO:0000256" key="1">
    <source>
        <dbReference type="SAM" id="Phobius"/>
    </source>
</evidence>
<dbReference type="Proteomes" id="UP000177565">
    <property type="component" value="Unassembled WGS sequence"/>
</dbReference>
<feature type="transmembrane region" description="Helical" evidence="1">
    <location>
        <begin position="12"/>
        <end position="33"/>
    </location>
</feature>
<sequence length="364" mass="41511">MRVLITSLRGWYARFEGPVSSIFLVVGFIFDALTLRRVDFYWENAWIIMYLLIIATCIVFLNLSENNILDEKNPARAHFWLVNVLQFAFGGVLSAFLVFYFRSTTLSVTWPFLFVLFVAFMANERLKKHYARLTLQISFFYLILLSFSVFIVPVFFHRIGIDVFLISGLLSLGILCLFLLGLGFFSRENFKKSKNMLIFSVGAIYVATNILYFFNLIPPIPLSLKDGGVFHSISRNAAGAYILGFEDSGWLSYVSVREKIHVRAGDPVYAFSSIFSPTSFNTAILHEWQYHDANLNEWRTANTVGLSVTGGRDGGYRTYSLKENINPGKWRVNVKTSRGQIIGRLRFDVIATDVPPSLKIEIKD</sequence>
<dbReference type="InterPro" id="IPR022606">
    <property type="entry name" value="DUF2914"/>
</dbReference>
<gene>
    <name evidence="3" type="ORF">A3C06_03405</name>
</gene>
<dbReference type="AlphaFoldDB" id="A0A1G2MUN5"/>
<comment type="caution">
    <text evidence="3">The sequence shown here is derived from an EMBL/GenBank/DDBJ whole genome shotgun (WGS) entry which is preliminary data.</text>
</comment>
<feature type="transmembrane region" description="Helical" evidence="1">
    <location>
        <begin position="197"/>
        <end position="217"/>
    </location>
</feature>
<accession>A0A1G2MUN5</accession>
<keyword evidence="1" id="KW-1133">Transmembrane helix</keyword>